<dbReference type="InterPro" id="IPR019734">
    <property type="entry name" value="TPR_rpt"/>
</dbReference>
<organism evidence="1">
    <name type="scientific">termite gut metagenome</name>
    <dbReference type="NCBI Taxonomy" id="433724"/>
    <lineage>
        <taxon>unclassified sequences</taxon>
        <taxon>metagenomes</taxon>
        <taxon>organismal metagenomes</taxon>
    </lineage>
</organism>
<comment type="caution">
    <text evidence="1">The sequence shown here is derived from an EMBL/GenBank/DDBJ whole genome shotgun (WGS) entry which is preliminary data.</text>
</comment>
<dbReference type="PROSITE" id="PS50005">
    <property type="entry name" value="TPR"/>
    <property type="match status" value="1"/>
</dbReference>
<dbReference type="PROSITE" id="PS50293">
    <property type="entry name" value="TPR_REGION"/>
    <property type="match status" value="1"/>
</dbReference>
<sequence length="101" mass="11874">MRFDNLCLKRMEQLYAIKELIYQGKIEEAVKELDCCLLTCTAGKDEIYYLKGNAYRKQGNWQQALNCYQSAFDLNPKSPALQARNAIKDILEFYNKDMYNQ</sequence>
<protein>
    <submittedName>
        <fullName evidence="1">Uncharacterized protein</fullName>
    </submittedName>
</protein>
<name>A0A5J4S6W1_9ZZZZ</name>
<dbReference type="EMBL" id="SNRY01000364">
    <property type="protein sequence ID" value="KAA6341797.1"/>
    <property type="molecule type" value="Genomic_DNA"/>
</dbReference>
<evidence type="ECO:0000313" key="1">
    <source>
        <dbReference type="EMBL" id="KAA6341797.1"/>
    </source>
</evidence>
<reference evidence="1" key="1">
    <citation type="submission" date="2019-03" db="EMBL/GenBank/DDBJ databases">
        <title>Single cell metagenomics reveals metabolic interactions within the superorganism composed of flagellate Streblomastix strix and complex community of Bacteroidetes bacteria on its surface.</title>
        <authorList>
            <person name="Treitli S.C."/>
            <person name="Kolisko M."/>
            <person name="Husnik F."/>
            <person name="Keeling P."/>
            <person name="Hampl V."/>
        </authorList>
    </citation>
    <scope>NUCLEOTIDE SEQUENCE</scope>
    <source>
        <strain evidence="1">STM</strain>
    </source>
</reference>
<dbReference type="SMART" id="SM00028">
    <property type="entry name" value="TPR"/>
    <property type="match status" value="1"/>
</dbReference>
<proteinExistence type="predicted"/>
<dbReference type="Pfam" id="PF00515">
    <property type="entry name" value="TPR_1"/>
    <property type="match status" value="1"/>
</dbReference>
<gene>
    <name evidence="1" type="ORF">EZS27_010404</name>
</gene>
<accession>A0A5J4S6W1</accession>
<dbReference type="SUPFAM" id="SSF48452">
    <property type="entry name" value="TPR-like"/>
    <property type="match status" value="1"/>
</dbReference>
<dbReference type="InterPro" id="IPR011990">
    <property type="entry name" value="TPR-like_helical_dom_sf"/>
</dbReference>
<dbReference type="AlphaFoldDB" id="A0A5J4S6W1"/>
<dbReference type="Gene3D" id="1.25.40.10">
    <property type="entry name" value="Tetratricopeptide repeat domain"/>
    <property type="match status" value="1"/>
</dbReference>